<dbReference type="RefSeq" id="WP_052268012.1">
    <property type="nucleotide sequence ID" value="NZ_AYSO01000014.1"/>
</dbReference>
<keyword evidence="8" id="KW-1185">Reference proteome</keyword>
<reference evidence="7 8" key="1">
    <citation type="journal article" date="2015" name="Infect. Genet. Evol.">
        <title>Genomic sequences of six botulinum neurotoxin-producing strains representing three clostridial species illustrate the mobility and diversity of botulinum neurotoxin genes.</title>
        <authorList>
            <person name="Smith T.J."/>
            <person name="Hill K.K."/>
            <person name="Xie G."/>
            <person name="Foley B.T."/>
            <person name="Williamson C.H."/>
            <person name="Foster J.T."/>
            <person name="Johnson S.L."/>
            <person name="Chertkov O."/>
            <person name="Teshima H."/>
            <person name="Gibbons H.S."/>
            <person name="Johnsky L.A."/>
            <person name="Karavis M.A."/>
            <person name="Smith L.A."/>
        </authorList>
    </citation>
    <scope>NUCLEOTIDE SEQUENCE [LARGE SCALE GENOMIC DNA]</scope>
    <source>
        <strain evidence="7 8">CDC 2741</strain>
    </source>
</reference>
<dbReference type="PANTHER" id="PTHR21666:SF270">
    <property type="entry name" value="MUREIN HYDROLASE ACTIVATOR ENVC"/>
    <property type="match status" value="1"/>
</dbReference>
<evidence type="ECO:0000256" key="4">
    <source>
        <dbReference type="SAM" id="SignalP"/>
    </source>
</evidence>
<evidence type="ECO:0000313" key="7">
    <source>
        <dbReference type="EMBL" id="KIE47507.1"/>
    </source>
</evidence>
<comment type="caution">
    <text evidence="7">The sequence shown here is derived from an EMBL/GenBank/DDBJ whole genome shotgun (WGS) entry which is preliminary data.</text>
</comment>
<dbReference type="SUPFAM" id="SSF57997">
    <property type="entry name" value="Tropomyosin"/>
    <property type="match status" value="1"/>
</dbReference>
<feature type="domain" description="Peptidoglycan hydrolase PcsB coiled-coil" evidence="6">
    <location>
        <begin position="98"/>
        <end position="169"/>
    </location>
</feature>
<dbReference type="OrthoDB" id="9809488at2"/>
<feature type="domain" description="M23ase beta-sheet core" evidence="5">
    <location>
        <begin position="300"/>
        <end position="394"/>
    </location>
</feature>
<evidence type="ECO:0000259" key="6">
    <source>
        <dbReference type="Pfam" id="PF24568"/>
    </source>
</evidence>
<keyword evidence="1 4" id="KW-0732">Signal</keyword>
<accession>A0A0C1R252</accession>
<keyword evidence="2" id="KW-0175">Coiled coil</keyword>
<dbReference type="PANTHER" id="PTHR21666">
    <property type="entry name" value="PEPTIDASE-RELATED"/>
    <property type="match status" value="1"/>
</dbReference>
<evidence type="ECO:0000259" key="5">
    <source>
        <dbReference type="Pfam" id="PF01551"/>
    </source>
</evidence>
<organism evidence="7 8">
    <name type="scientific">Clostridium argentinense CDC 2741</name>
    <dbReference type="NCBI Taxonomy" id="1418104"/>
    <lineage>
        <taxon>Bacteria</taxon>
        <taxon>Bacillati</taxon>
        <taxon>Bacillota</taxon>
        <taxon>Clostridia</taxon>
        <taxon>Eubacteriales</taxon>
        <taxon>Clostridiaceae</taxon>
        <taxon>Clostridium</taxon>
    </lineage>
</organism>
<proteinExistence type="predicted"/>
<evidence type="ECO:0000256" key="2">
    <source>
        <dbReference type="SAM" id="Coils"/>
    </source>
</evidence>
<feature type="signal peptide" evidence="4">
    <location>
        <begin position="1"/>
        <end position="24"/>
    </location>
</feature>
<dbReference type="InterPro" id="IPR050570">
    <property type="entry name" value="Cell_wall_metabolism_enzyme"/>
</dbReference>
<feature type="region of interest" description="Disordered" evidence="3">
    <location>
        <begin position="240"/>
        <end position="271"/>
    </location>
</feature>
<dbReference type="Pfam" id="PF24568">
    <property type="entry name" value="CC_PcsB"/>
    <property type="match status" value="1"/>
</dbReference>
<sequence>MNNKTKFIIALILCSNLATGNVLANDINNMKNESNNIEQKINNGKNEIKKLEKNKKNVLNDIHELEKNINELEREIEEINFKIGNSNEKIKNLEIKSEKLKVDLAKNEEVMAERLRIMYMNQSQSYIEILFGSEGVYDFIEKVEAIRSLIKYDKELMDEFKEKQDELESTTTQAKNEKSNLESMMQTTNSKMSTVKDNKQEKDALIAKIGRDIDVHKAMLAEQQNEFDEIITAIGNMEAESRPSRGGSMSSGEDVPSGGDAPSGGQVSNGSIFSITGGNGYPITQEFEGRVSPITGEKEFHGALDIGAPYGAGVYSLKGGTVAYSGWMNGYGNVVVIDHGDISSLYAHNSELLVSQGQSISGGQQIAKVGSTGWSTGPHIHFEIINSNNEKINPISYYIY</sequence>
<dbReference type="Gene3D" id="2.70.70.10">
    <property type="entry name" value="Glucose Permease (Domain IIA)"/>
    <property type="match status" value="1"/>
</dbReference>
<dbReference type="InterPro" id="IPR057309">
    <property type="entry name" value="PcsB_CC"/>
</dbReference>
<evidence type="ECO:0000313" key="8">
    <source>
        <dbReference type="Proteomes" id="UP000031366"/>
    </source>
</evidence>
<dbReference type="GO" id="GO:0004222">
    <property type="term" value="F:metalloendopeptidase activity"/>
    <property type="evidence" value="ECO:0007669"/>
    <property type="project" value="TreeGrafter"/>
</dbReference>
<dbReference type="EMBL" id="AYSO01000014">
    <property type="protein sequence ID" value="KIE47507.1"/>
    <property type="molecule type" value="Genomic_DNA"/>
</dbReference>
<feature type="region of interest" description="Disordered" evidence="3">
    <location>
        <begin position="163"/>
        <end position="183"/>
    </location>
</feature>
<dbReference type="Gene3D" id="6.10.250.3150">
    <property type="match status" value="1"/>
</dbReference>
<dbReference type="CDD" id="cd12797">
    <property type="entry name" value="M23_peptidase"/>
    <property type="match status" value="1"/>
</dbReference>
<dbReference type="Pfam" id="PF01551">
    <property type="entry name" value="Peptidase_M23"/>
    <property type="match status" value="1"/>
</dbReference>
<protein>
    <submittedName>
        <fullName evidence="7">Peptidase M23 family protein</fullName>
    </submittedName>
</protein>
<gene>
    <name evidence="7" type="ORF">U732_3088</name>
</gene>
<feature type="chain" id="PRO_5002137652" evidence="4">
    <location>
        <begin position="25"/>
        <end position="400"/>
    </location>
</feature>
<dbReference type="InterPro" id="IPR011055">
    <property type="entry name" value="Dup_hybrid_motif"/>
</dbReference>
<name>A0A0C1R252_9CLOT</name>
<dbReference type="AlphaFoldDB" id="A0A0C1R252"/>
<feature type="coiled-coil region" evidence="2">
    <location>
        <begin position="27"/>
        <end position="110"/>
    </location>
</feature>
<dbReference type="STRING" id="29341.RSJ17_09140"/>
<evidence type="ECO:0000256" key="3">
    <source>
        <dbReference type="SAM" id="MobiDB-lite"/>
    </source>
</evidence>
<dbReference type="Proteomes" id="UP000031366">
    <property type="component" value="Unassembled WGS sequence"/>
</dbReference>
<dbReference type="InterPro" id="IPR016047">
    <property type="entry name" value="M23ase_b-sheet_dom"/>
</dbReference>
<dbReference type="SUPFAM" id="SSF51261">
    <property type="entry name" value="Duplicated hybrid motif"/>
    <property type="match status" value="1"/>
</dbReference>
<evidence type="ECO:0000256" key="1">
    <source>
        <dbReference type="ARBA" id="ARBA00022729"/>
    </source>
</evidence>